<accession>A0ACA9Q493</accession>
<keyword evidence="2" id="KW-1185">Reference proteome</keyword>
<name>A0ACA9Q493_9GLOM</name>
<dbReference type="Proteomes" id="UP000789525">
    <property type="component" value="Unassembled WGS sequence"/>
</dbReference>
<organism evidence="1 2">
    <name type="scientific">Acaulospora colombiana</name>
    <dbReference type="NCBI Taxonomy" id="27376"/>
    <lineage>
        <taxon>Eukaryota</taxon>
        <taxon>Fungi</taxon>
        <taxon>Fungi incertae sedis</taxon>
        <taxon>Mucoromycota</taxon>
        <taxon>Glomeromycotina</taxon>
        <taxon>Glomeromycetes</taxon>
        <taxon>Diversisporales</taxon>
        <taxon>Acaulosporaceae</taxon>
        <taxon>Acaulospora</taxon>
    </lineage>
</organism>
<evidence type="ECO:0000313" key="2">
    <source>
        <dbReference type="Proteomes" id="UP000789525"/>
    </source>
</evidence>
<evidence type="ECO:0000313" key="1">
    <source>
        <dbReference type="EMBL" id="CAG8736927.1"/>
    </source>
</evidence>
<proteinExistence type="predicted"/>
<reference evidence="1" key="1">
    <citation type="submission" date="2021-06" db="EMBL/GenBank/DDBJ databases">
        <authorList>
            <person name="Kallberg Y."/>
            <person name="Tangrot J."/>
            <person name="Rosling A."/>
        </authorList>
    </citation>
    <scope>NUCLEOTIDE SEQUENCE</scope>
    <source>
        <strain evidence="1">CL356</strain>
    </source>
</reference>
<dbReference type="EMBL" id="CAJVPT010045822">
    <property type="protein sequence ID" value="CAG8736927.1"/>
    <property type="molecule type" value="Genomic_DNA"/>
</dbReference>
<sequence>LASIPDQFIYQPLLEQFIRPISEGIFSDLALLEGLTQVIQNGNSEFLDENSADGLVQILKILAKRLQETHYQEGGNTLYKLTEVISYLLDAMADINITSLSREKLHGPLYEKLRDLSESNNSALAYQAKYACQALLHVPNDEQPWQSIIRRTLNITGGVLAIASSIRTFDPSQLISAFESFSKAFEGLPEVMKNIQEIFDGCMSISEALKIDSLKPWYSALRYTDLLIQSNKLVELEIFVRKVPCGKKPEFLWGFCKQLERLANTHSDDSIRKKALEFLEDVHKNTADWGPHCPYPQDGQLLSKFSVPLSETPFPTSLLDAVQKRPAVKKDLLKLKQKDLRKLEDNEDKNLNINDIYIDPQGKFSINDTVTFPLLDKVNELLQDPRKKILLLLGDPGA</sequence>
<protein>
    <submittedName>
        <fullName evidence="1">13057_t:CDS:1</fullName>
    </submittedName>
</protein>
<comment type="caution">
    <text evidence="1">The sequence shown here is derived from an EMBL/GenBank/DDBJ whole genome shotgun (WGS) entry which is preliminary data.</text>
</comment>
<feature type="non-terminal residue" evidence="1">
    <location>
        <position position="1"/>
    </location>
</feature>
<feature type="non-terminal residue" evidence="1">
    <location>
        <position position="398"/>
    </location>
</feature>
<gene>
    <name evidence="1" type="ORF">ACOLOM_LOCUS11954</name>
</gene>